<dbReference type="Gene3D" id="3.90.226.10">
    <property type="entry name" value="2-enoyl-CoA Hydratase, Chain A, domain 1"/>
    <property type="match status" value="1"/>
</dbReference>
<keyword evidence="3" id="KW-0576">Peroxisome</keyword>
<evidence type="ECO:0000256" key="2">
    <source>
        <dbReference type="ARBA" id="ARBA00005254"/>
    </source>
</evidence>
<dbReference type="OrthoDB" id="9797151at2"/>
<evidence type="ECO:0000313" key="6">
    <source>
        <dbReference type="Proteomes" id="UP000218896"/>
    </source>
</evidence>
<keyword evidence="4" id="KW-0413">Isomerase</keyword>
<evidence type="ECO:0000256" key="1">
    <source>
        <dbReference type="ARBA" id="ARBA00004275"/>
    </source>
</evidence>
<name>A0A2A2FBU4_9GAMM</name>
<accession>A0A2A2FBU4</accession>
<evidence type="ECO:0000256" key="3">
    <source>
        <dbReference type="ARBA" id="ARBA00023140"/>
    </source>
</evidence>
<dbReference type="Gene3D" id="1.10.12.10">
    <property type="entry name" value="Lyase 2-enoyl-coa Hydratase, Chain A, domain 2"/>
    <property type="match status" value="1"/>
</dbReference>
<dbReference type="PANTHER" id="PTHR43684:SF1">
    <property type="entry name" value="ENOYL-COA DELTA ISOMERASE 2"/>
    <property type="match status" value="1"/>
</dbReference>
<comment type="subcellular location">
    <subcellularLocation>
        <location evidence="1">Peroxisome</location>
    </subcellularLocation>
</comment>
<proteinExistence type="inferred from homology"/>
<reference evidence="5 6" key="1">
    <citation type="submission" date="2017-08" db="EMBL/GenBank/DDBJ databases">
        <title>Halovibrio sewagensis sp. nov., isolated from wastewater of high salinity.</title>
        <authorList>
            <person name="Dong X."/>
            <person name="Zhang G."/>
        </authorList>
    </citation>
    <scope>NUCLEOTIDE SEQUENCE [LARGE SCALE GENOMIC DNA]</scope>
    <source>
        <strain evidence="5 6">YL5-2</strain>
    </source>
</reference>
<dbReference type="InterPro" id="IPR014748">
    <property type="entry name" value="Enoyl-CoA_hydra_C"/>
</dbReference>
<dbReference type="Pfam" id="PF00378">
    <property type="entry name" value="ECH_1"/>
    <property type="match status" value="1"/>
</dbReference>
<dbReference type="SUPFAM" id="SSF52096">
    <property type="entry name" value="ClpP/crotonase"/>
    <property type="match status" value="1"/>
</dbReference>
<dbReference type="CDD" id="cd06558">
    <property type="entry name" value="crotonase-like"/>
    <property type="match status" value="1"/>
</dbReference>
<dbReference type="Proteomes" id="UP000218896">
    <property type="component" value="Unassembled WGS sequence"/>
</dbReference>
<organism evidence="5 6">
    <name type="scientific">Halovibrio salipaludis</name>
    <dbReference type="NCBI Taxonomy" id="2032626"/>
    <lineage>
        <taxon>Bacteria</taxon>
        <taxon>Pseudomonadati</taxon>
        <taxon>Pseudomonadota</taxon>
        <taxon>Gammaproteobacteria</taxon>
        <taxon>Oceanospirillales</taxon>
        <taxon>Halomonadaceae</taxon>
        <taxon>Halovibrio</taxon>
    </lineage>
</organism>
<gene>
    <name evidence="5" type="ORF">CK501_04680</name>
</gene>
<comment type="caution">
    <text evidence="5">The sequence shown here is derived from an EMBL/GenBank/DDBJ whole genome shotgun (WGS) entry which is preliminary data.</text>
</comment>
<dbReference type="GO" id="GO:0004165">
    <property type="term" value="F:delta(3)-delta(2)-enoyl-CoA isomerase activity"/>
    <property type="evidence" value="ECO:0007669"/>
    <property type="project" value="UniProtKB-ARBA"/>
</dbReference>
<sequence length="257" mass="27774">MTDNIIQEKSHQILILRINRPDQKNALTHAMYTALADGLAEAHNDPDIRAILITGNTECFTAGNDLSEFANGMPDEFQHTPVGRFLFGLAEATKPVVAAANGPAVGIGTTLLLHCDLAWAGSNTTFRMPFTNLGLCAEGASSLLLPRWLGRARAGELLLLGRPFDAEKAERYGLINGVCDPSETETNAWNACLELAALPPAALRATKELMNAATAEEVSGAMTREGQRFAERLQSPEATEAFTAFSEKRAPDFSRFK</sequence>
<dbReference type="AlphaFoldDB" id="A0A2A2FBU4"/>
<keyword evidence="6" id="KW-1185">Reference proteome</keyword>
<dbReference type="InterPro" id="IPR051053">
    <property type="entry name" value="ECH/Chromodomain_protein"/>
</dbReference>
<dbReference type="InterPro" id="IPR001753">
    <property type="entry name" value="Enoyl-CoA_hydra/iso"/>
</dbReference>
<dbReference type="InterPro" id="IPR029045">
    <property type="entry name" value="ClpP/crotonase-like_dom_sf"/>
</dbReference>
<dbReference type="EMBL" id="NSKD01000001">
    <property type="protein sequence ID" value="PAU82438.1"/>
    <property type="molecule type" value="Genomic_DNA"/>
</dbReference>
<evidence type="ECO:0000313" key="5">
    <source>
        <dbReference type="EMBL" id="PAU82438.1"/>
    </source>
</evidence>
<protein>
    <submittedName>
        <fullName evidence="5">Enoyl-CoA hydratase</fullName>
    </submittedName>
</protein>
<dbReference type="RefSeq" id="WP_095616532.1">
    <property type="nucleotide sequence ID" value="NZ_NSKD01000001.1"/>
</dbReference>
<comment type="similarity">
    <text evidence="2">Belongs to the enoyl-CoA hydratase/isomerase family.</text>
</comment>
<evidence type="ECO:0000256" key="4">
    <source>
        <dbReference type="ARBA" id="ARBA00023235"/>
    </source>
</evidence>
<dbReference type="PANTHER" id="PTHR43684">
    <property type="match status" value="1"/>
</dbReference>